<feature type="chain" id="PRO_5035942284" evidence="1">
    <location>
        <begin position="20"/>
        <end position="111"/>
    </location>
</feature>
<dbReference type="EMBL" id="CM035430">
    <property type="protein sequence ID" value="KAH7297840.1"/>
    <property type="molecule type" value="Genomic_DNA"/>
</dbReference>
<organism evidence="2 3">
    <name type="scientific">Ceratopteris richardii</name>
    <name type="common">Triangle waterfern</name>
    <dbReference type="NCBI Taxonomy" id="49495"/>
    <lineage>
        <taxon>Eukaryota</taxon>
        <taxon>Viridiplantae</taxon>
        <taxon>Streptophyta</taxon>
        <taxon>Embryophyta</taxon>
        <taxon>Tracheophyta</taxon>
        <taxon>Polypodiopsida</taxon>
        <taxon>Polypodiidae</taxon>
        <taxon>Polypodiales</taxon>
        <taxon>Pteridineae</taxon>
        <taxon>Pteridaceae</taxon>
        <taxon>Parkerioideae</taxon>
        <taxon>Ceratopteris</taxon>
    </lineage>
</organism>
<protein>
    <submittedName>
        <fullName evidence="2">Uncharacterized protein</fullName>
    </submittedName>
</protein>
<reference evidence="2" key="1">
    <citation type="submission" date="2021-08" db="EMBL/GenBank/DDBJ databases">
        <title>WGS assembly of Ceratopteris richardii.</title>
        <authorList>
            <person name="Marchant D.B."/>
            <person name="Chen G."/>
            <person name="Jenkins J."/>
            <person name="Shu S."/>
            <person name="Leebens-Mack J."/>
            <person name="Grimwood J."/>
            <person name="Schmutz J."/>
            <person name="Soltis P."/>
            <person name="Soltis D."/>
            <person name="Chen Z.-H."/>
        </authorList>
    </citation>
    <scope>NUCLEOTIDE SEQUENCE</scope>
    <source>
        <strain evidence="2">Whitten #5841</strain>
        <tissue evidence="2">Leaf</tissue>
    </source>
</reference>
<evidence type="ECO:0000313" key="3">
    <source>
        <dbReference type="Proteomes" id="UP000825935"/>
    </source>
</evidence>
<sequence length="111" mass="12311">MWSSPYGALLALSVPFVHTFPTYQDKQKDIPAGSNVCNAWRMVNVPNHWENPTLSDLGLVIQLYIGMSRTSLFWSKTLPWCDIGSNHCGPTLGRLMTGLPICISSGDSYHV</sequence>
<keyword evidence="1" id="KW-0732">Signal</keyword>
<keyword evidence="3" id="KW-1185">Reference proteome</keyword>
<dbReference type="AlphaFoldDB" id="A0A8T2RP28"/>
<feature type="signal peptide" evidence="1">
    <location>
        <begin position="1"/>
        <end position="19"/>
    </location>
</feature>
<gene>
    <name evidence="2" type="ORF">KP509_25G014800</name>
</gene>
<accession>A0A8T2RP28</accession>
<evidence type="ECO:0000256" key="1">
    <source>
        <dbReference type="SAM" id="SignalP"/>
    </source>
</evidence>
<evidence type="ECO:0000313" key="2">
    <source>
        <dbReference type="EMBL" id="KAH7297840.1"/>
    </source>
</evidence>
<proteinExistence type="predicted"/>
<dbReference type="Proteomes" id="UP000825935">
    <property type="component" value="Chromosome 25"/>
</dbReference>
<name>A0A8T2RP28_CERRI</name>
<comment type="caution">
    <text evidence="2">The sequence shown here is derived from an EMBL/GenBank/DDBJ whole genome shotgun (WGS) entry which is preliminary data.</text>
</comment>